<dbReference type="OMA" id="RGDNHFC"/>
<accession>B4LNM5</accession>
<feature type="domain" description="Peptidase S1" evidence="9">
    <location>
        <begin position="37"/>
        <end position="272"/>
    </location>
</feature>
<proteinExistence type="inferred from homology"/>
<dbReference type="InterPro" id="IPR043504">
    <property type="entry name" value="Peptidase_S1_PA_chymotrypsin"/>
</dbReference>
<dbReference type="GO" id="GO:0004252">
    <property type="term" value="F:serine-type endopeptidase activity"/>
    <property type="evidence" value="ECO:0007669"/>
    <property type="project" value="InterPro"/>
</dbReference>
<dbReference type="FunFam" id="2.40.10.10:FF:000068">
    <property type="entry name" value="transmembrane protease serine 2"/>
    <property type="match status" value="1"/>
</dbReference>
<keyword evidence="2" id="KW-0645">Protease</keyword>
<dbReference type="PANTHER" id="PTHR24276:SF96">
    <property type="entry name" value="PEPTIDASE S1 DOMAIN-CONTAINING PROTEIN"/>
    <property type="match status" value="1"/>
</dbReference>
<dbReference type="KEGG" id="dvi:6625506"/>
<evidence type="ECO:0000313" key="11">
    <source>
        <dbReference type="Proteomes" id="UP000008792"/>
    </source>
</evidence>
<dbReference type="SUPFAM" id="SSF50494">
    <property type="entry name" value="Trypsin-like serine proteases"/>
    <property type="match status" value="1"/>
</dbReference>
<dbReference type="GO" id="GO:0006508">
    <property type="term" value="P:proteolysis"/>
    <property type="evidence" value="ECO:0007669"/>
    <property type="project" value="UniProtKB-KW"/>
</dbReference>
<dbReference type="AlphaFoldDB" id="B4LNM5"/>
<dbReference type="Gene3D" id="2.40.10.10">
    <property type="entry name" value="Trypsin-like serine proteases"/>
    <property type="match status" value="1"/>
</dbReference>
<dbReference type="InParanoid" id="B4LNM5"/>
<dbReference type="STRING" id="7244.B4LNM5"/>
<dbReference type="HOGENOM" id="CLU_006842_7_2_1"/>
<dbReference type="SMART" id="SM00020">
    <property type="entry name" value="Tryp_SPc"/>
    <property type="match status" value="1"/>
</dbReference>
<evidence type="ECO:0000256" key="7">
    <source>
        <dbReference type="ARBA" id="ARBA00023157"/>
    </source>
</evidence>
<keyword evidence="6" id="KW-0865">Zymogen</keyword>
<dbReference type="InterPro" id="IPR001314">
    <property type="entry name" value="Peptidase_S1A"/>
</dbReference>
<dbReference type="EMBL" id="CH940648">
    <property type="protein sequence ID" value="EDW62205.1"/>
    <property type="molecule type" value="Genomic_DNA"/>
</dbReference>
<keyword evidence="5" id="KW-0720">Serine protease</keyword>
<evidence type="ECO:0000256" key="4">
    <source>
        <dbReference type="ARBA" id="ARBA00022801"/>
    </source>
</evidence>
<sequence length="295" mass="33448">MNSCQLLYVWLLLPLGLVSAGRGTFTRNSDDEFQLLIAGGIIPDNSKYTRSIVSIRTLKYIQYYGDNHFCTGVIISSRAILTAAHCVTDRHKAIMNPHGILVVFGTLNRLDAYDDDYKRHVNRVELHPKYRRYINYDVAILYLRERMPENMRYAKPIAKRRRLRIVEGMSCITMGWGQVYPHGPYANQLMYLDVTVRNHEFCKDMDNFKAEGNICVEPFAEGQLCPGDMGSPILCQGYLAGIAGGAQKCEGVKSIKFVNYTHVEKWIDKTVRALSGSSNCILSPILYALYIMIVA</sequence>
<dbReference type="InterPro" id="IPR009003">
    <property type="entry name" value="Peptidase_S1_PA"/>
</dbReference>
<protein>
    <recommendedName>
        <fullName evidence="9">Peptidase S1 domain-containing protein</fullName>
    </recommendedName>
</protein>
<comment type="similarity">
    <text evidence="1">Belongs to the peptidase S1 family.</text>
</comment>
<dbReference type="eggNOG" id="KOG3627">
    <property type="taxonomic scope" value="Eukaryota"/>
</dbReference>
<reference evidence="10 11" key="1">
    <citation type="journal article" date="2007" name="Nature">
        <title>Evolution of genes and genomes on the Drosophila phylogeny.</title>
        <authorList>
            <consortium name="Drosophila 12 Genomes Consortium"/>
            <person name="Clark A.G."/>
            <person name="Eisen M.B."/>
            <person name="Smith D.R."/>
            <person name="Bergman C.M."/>
            <person name="Oliver B."/>
            <person name="Markow T.A."/>
            <person name="Kaufman T.C."/>
            <person name="Kellis M."/>
            <person name="Gelbart W."/>
            <person name="Iyer V.N."/>
            <person name="Pollard D.A."/>
            <person name="Sackton T.B."/>
            <person name="Larracuente A.M."/>
            <person name="Singh N.D."/>
            <person name="Abad J.P."/>
            <person name="Abt D.N."/>
            <person name="Adryan B."/>
            <person name="Aguade M."/>
            <person name="Akashi H."/>
            <person name="Anderson W.W."/>
            <person name="Aquadro C.F."/>
            <person name="Ardell D.H."/>
            <person name="Arguello R."/>
            <person name="Artieri C.G."/>
            <person name="Barbash D.A."/>
            <person name="Barker D."/>
            <person name="Barsanti P."/>
            <person name="Batterham P."/>
            <person name="Batzoglou S."/>
            <person name="Begun D."/>
            <person name="Bhutkar A."/>
            <person name="Blanco E."/>
            <person name="Bosak S.A."/>
            <person name="Bradley R.K."/>
            <person name="Brand A.D."/>
            <person name="Brent M.R."/>
            <person name="Brooks A.N."/>
            <person name="Brown R.H."/>
            <person name="Butlin R.K."/>
            <person name="Caggese C."/>
            <person name="Calvi B.R."/>
            <person name="Bernardo de Carvalho A."/>
            <person name="Caspi A."/>
            <person name="Castrezana S."/>
            <person name="Celniker S.E."/>
            <person name="Chang J.L."/>
            <person name="Chapple C."/>
            <person name="Chatterji S."/>
            <person name="Chinwalla A."/>
            <person name="Civetta A."/>
            <person name="Clifton S.W."/>
            <person name="Comeron J.M."/>
            <person name="Costello J.C."/>
            <person name="Coyne J.A."/>
            <person name="Daub J."/>
            <person name="David R.G."/>
            <person name="Delcher A.L."/>
            <person name="Delehaunty K."/>
            <person name="Do C.B."/>
            <person name="Ebling H."/>
            <person name="Edwards K."/>
            <person name="Eickbush T."/>
            <person name="Evans J.D."/>
            <person name="Filipski A."/>
            <person name="Findeiss S."/>
            <person name="Freyhult E."/>
            <person name="Fulton L."/>
            <person name="Fulton R."/>
            <person name="Garcia A.C."/>
            <person name="Gardiner A."/>
            <person name="Garfield D.A."/>
            <person name="Garvin B.E."/>
            <person name="Gibson G."/>
            <person name="Gilbert D."/>
            <person name="Gnerre S."/>
            <person name="Godfrey J."/>
            <person name="Good R."/>
            <person name="Gotea V."/>
            <person name="Gravely B."/>
            <person name="Greenberg A.J."/>
            <person name="Griffiths-Jones S."/>
            <person name="Gross S."/>
            <person name="Guigo R."/>
            <person name="Gustafson E.A."/>
            <person name="Haerty W."/>
            <person name="Hahn M.W."/>
            <person name="Halligan D.L."/>
            <person name="Halpern A.L."/>
            <person name="Halter G.M."/>
            <person name="Han M.V."/>
            <person name="Heger A."/>
            <person name="Hillier L."/>
            <person name="Hinrichs A.S."/>
            <person name="Holmes I."/>
            <person name="Hoskins R.A."/>
            <person name="Hubisz M.J."/>
            <person name="Hultmark D."/>
            <person name="Huntley M.A."/>
            <person name="Jaffe D.B."/>
            <person name="Jagadeeshan S."/>
            <person name="Jeck W.R."/>
            <person name="Johnson J."/>
            <person name="Jones C.D."/>
            <person name="Jordan W.C."/>
            <person name="Karpen G.H."/>
            <person name="Kataoka E."/>
            <person name="Keightley P.D."/>
            <person name="Kheradpour P."/>
            <person name="Kirkness E.F."/>
            <person name="Koerich L.B."/>
            <person name="Kristiansen K."/>
            <person name="Kudrna D."/>
            <person name="Kulathinal R.J."/>
            <person name="Kumar S."/>
            <person name="Kwok R."/>
            <person name="Lander E."/>
            <person name="Langley C.H."/>
            <person name="Lapoint R."/>
            <person name="Lazzaro B.P."/>
            <person name="Lee S.J."/>
            <person name="Levesque L."/>
            <person name="Li R."/>
            <person name="Lin C.F."/>
            <person name="Lin M.F."/>
            <person name="Lindblad-Toh K."/>
            <person name="Llopart A."/>
            <person name="Long M."/>
            <person name="Low L."/>
            <person name="Lozovsky E."/>
            <person name="Lu J."/>
            <person name="Luo M."/>
            <person name="Machado C.A."/>
            <person name="Makalowski W."/>
            <person name="Marzo M."/>
            <person name="Matsuda M."/>
            <person name="Matzkin L."/>
            <person name="McAllister B."/>
            <person name="McBride C.S."/>
            <person name="McKernan B."/>
            <person name="McKernan K."/>
            <person name="Mendez-Lago M."/>
            <person name="Minx P."/>
            <person name="Mollenhauer M.U."/>
            <person name="Montooth K."/>
            <person name="Mount S.M."/>
            <person name="Mu X."/>
            <person name="Myers E."/>
            <person name="Negre B."/>
            <person name="Newfeld S."/>
            <person name="Nielsen R."/>
            <person name="Noor M.A."/>
            <person name="O'Grady P."/>
            <person name="Pachter L."/>
            <person name="Papaceit M."/>
            <person name="Parisi M.J."/>
            <person name="Parisi M."/>
            <person name="Parts L."/>
            <person name="Pedersen J.S."/>
            <person name="Pesole G."/>
            <person name="Phillippy A.M."/>
            <person name="Ponting C.P."/>
            <person name="Pop M."/>
            <person name="Porcelli D."/>
            <person name="Powell J.R."/>
            <person name="Prohaska S."/>
            <person name="Pruitt K."/>
            <person name="Puig M."/>
            <person name="Quesneville H."/>
            <person name="Ram K.R."/>
            <person name="Rand D."/>
            <person name="Rasmussen M.D."/>
            <person name="Reed L.K."/>
            <person name="Reenan R."/>
            <person name="Reily A."/>
            <person name="Remington K.A."/>
            <person name="Rieger T.T."/>
            <person name="Ritchie M.G."/>
            <person name="Robin C."/>
            <person name="Rogers Y.H."/>
            <person name="Rohde C."/>
            <person name="Rozas J."/>
            <person name="Rubenfield M.J."/>
            <person name="Ruiz A."/>
            <person name="Russo S."/>
            <person name="Salzberg S.L."/>
            <person name="Sanchez-Gracia A."/>
            <person name="Saranga D.J."/>
            <person name="Sato H."/>
            <person name="Schaeffer S.W."/>
            <person name="Schatz M.C."/>
            <person name="Schlenke T."/>
            <person name="Schwartz R."/>
            <person name="Segarra C."/>
            <person name="Singh R.S."/>
            <person name="Sirot L."/>
            <person name="Sirota M."/>
            <person name="Sisneros N.B."/>
            <person name="Smith C.D."/>
            <person name="Smith T.F."/>
            <person name="Spieth J."/>
            <person name="Stage D.E."/>
            <person name="Stark A."/>
            <person name="Stephan W."/>
            <person name="Strausberg R.L."/>
            <person name="Strempel S."/>
            <person name="Sturgill D."/>
            <person name="Sutton G."/>
            <person name="Sutton G.G."/>
            <person name="Tao W."/>
            <person name="Teichmann S."/>
            <person name="Tobari Y.N."/>
            <person name="Tomimura Y."/>
            <person name="Tsolas J.M."/>
            <person name="Valente V.L."/>
            <person name="Venter E."/>
            <person name="Venter J.C."/>
            <person name="Vicario S."/>
            <person name="Vieira F.G."/>
            <person name="Vilella A.J."/>
            <person name="Villasante A."/>
            <person name="Walenz B."/>
            <person name="Wang J."/>
            <person name="Wasserman M."/>
            <person name="Watts T."/>
            <person name="Wilson D."/>
            <person name="Wilson R.K."/>
            <person name="Wing R.A."/>
            <person name="Wolfner M.F."/>
            <person name="Wong A."/>
            <person name="Wong G.K."/>
            <person name="Wu C.I."/>
            <person name="Wu G."/>
            <person name="Yamamoto D."/>
            <person name="Yang H.P."/>
            <person name="Yang S.P."/>
            <person name="Yorke J.A."/>
            <person name="Yoshida K."/>
            <person name="Zdobnov E."/>
            <person name="Zhang P."/>
            <person name="Zhang Y."/>
            <person name="Zimin A.V."/>
            <person name="Baldwin J."/>
            <person name="Abdouelleil A."/>
            <person name="Abdulkadir J."/>
            <person name="Abebe A."/>
            <person name="Abera B."/>
            <person name="Abreu J."/>
            <person name="Acer S.C."/>
            <person name="Aftuck L."/>
            <person name="Alexander A."/>
            <person name="An P."/>
            <person name="Anderson E."/>
            <person name="Anderson S."/>
            <person name="Arachi H."/>
            <person name="Azer M."/>
            <person name="Bachantsang P."/>
            <person name="Barry A."/>
            <person name="Bayul T."/>
            <person name="Berlin A."/>
            <person name="Bessette D."/>
            <person name="Bloom T."/>
            <person name="Blye J."/>
            <person name="Boguslavskiy L."/>
            <person name="Bonnet C."/>
            <person name="Boukhgalter B."/>
            <person name="Bourzgui I."/>
            <person name="Brown A."/>
            <person name="Cahill P."/>
            <person name="Channer S."/>
            <person name="Cheshatsang Y."/>
            <person name="Chuda L."/>
            <person name="Citroen M."/>
            <person name="Collymore A."/>
            <person name="Cooke P."/>
            <person name="Costello M."/>
            <person name="D'Aco K."/>
            <person name="Daza R."/>
            <person name="De Haan G."/>
            <person name="DeGray S."/>
            <person name="DeMaso C."/>
            <person name="Dhargay N."/>
            <person name="Dooley K."/>
            <person name="Dooley E."/>
            <person name="Doricent M."/>
            <person name="Dorje P."/>
            <person name="Dorjee K."/>
            <person name="Dupes A."/>
            <person name="Elong R."/>
            <person name="Falk J."/>
            <person name="Farina A."/>
            <person name="Faro S."/>
            <person name="Ferguson D."/>
            <person name="Fisher S."/>
            <person name="Foley C.D."/>
            <person name="Franke A."/>
            <person name="Friedrich D."/>
            <person name="Gadbois L."/>
            <person name="Gearin G."/>
            <person name="Gearin C.R."/>
            <person name="Giannoukos G."/>
            <person name="Goode T."/>
            <person name="Graham J."/>
            <person name="Grandbois E."/>
            <person name="Grewal S."/>
            <person name="Gyaltsen K."/>
            <person name="Hafez N."/>
            <person name="Hagos B."/>
            <person name="Hall J."/>
            <person name="Henson C."/>
            <person name="Hollinger A."/>
            <person name="Honan T."/>
            <person name="Huard M.D."/>
            <person name="Hughes L."/>
            <person name="Hurhula B."/>
            <person name="Husby M.E."/>
            <person name="Kamat A."/>
            <person name="Kanga B."/>
            <person name="Kashin S."/>
            <person name="Khazanovich D."/>
            <person name="Kisner P."/>
            <person name="Lance K."/>
            <person name="Lara M."/>
            <person name="Lee W."/>
            <person name="Lennon N."/>
            <person name="Letendre F."/>
            <person name="LeVine R."/>
            <person name="Lipovsky A."/>
            <person name="Liu X."/>
            <person name="Liu J."/>
            <person name="Liu S."/>
            <person name="Lokyitsang T."/>
            <person name="Lokyitsang Y."/>
            <person name="Lubonja R."/>
            <person name="Lui A."/>
            <person name="MacDonald P."/>
            <person name="Magnisalis V."/>
            <person name="Maru K."/>
            <person name="Matthews C."/>
            <person name="McCusker W."/>
            <person name="McDonough S."/>
            <person name="Mehta T."/>
            <person name="Meldrim J."/>
            <person name="Meneus L."/>
            <person name="Mihai O."/>
            <person name="Mihalev A."/>
            <person name="Mihova T."/>
            <person name="Mittelman R."/>
            <person name="Mlenga V."/>
            <person name="Montmayeur A."/>
            <person name="Mulrain L."/>
            <person name="Navidi A."/>
            <person name="Naylor J."/>
            <person name="Negash T."/>
            <person name="Nguyen T."/>
            <person name="Nguyen N."/>
            <person name="Nicol R."/>
            <person name="Norbu C."/>
            <person name="Norbu N."/>
            <person name="Novod N."/>
            <person name="O'Neill B."/>
            <person name="Osman S."/>
            <person name="Markiewicz E."/>
            <person name="Oyono O.L."/>
            <person name="Patti C."/>
            <person name="Phunkhang P."/>
            <person name="Pierre F."/>
            <person name="Priest M."/>
            <person name="Raghuraman S."/>
            <person name="Rege F."/>
            <person name="Reyes R."/>
            <person name="Rise C."/>
            <person name="Rogov P."/>
            <person name="Ross K."/>
            <person name="Ryan E."/>
            <person name="Settipalli S."/>
            <person name="Shea T."/>
            <person name="Sherpa N."/>
            <person name="Shi L."/>
            <person name="Shih D."/>
            <person name="Sparrow T."/>
            <person name="Spaulding J."/>
            <person name="Stalker J."/>
            <person name="Stange-Thomann N."/>
            <person name="Stavropoulos S."/>
            <person name="Stone C."/>
            <person name="Strader C."/>
            <person name="Tesfaye S."/>
            <person name="Thomson T."/>
            <person name="Thoulutsang Y."/>
            <person name="Thoulutsang D."/>
            <person name="Topham K."/>
            <person name="Topping I."/>
            <person name="Tsamla T."/>
            <person name="Vassiliev H."/>
            <person name="Vo A."/>
            <person name="Wangchuk T."/>
            <person name="Wangdi T."/>
            <person name="Weiand M."/>
            <person name="Wilkinson J."/>
            <person name="Wilson A."/>
            <person name="Yadav S."/>
            <person name="Young G."/>
            <person name="Yu Q."/>
            <person name="Zembek L."/>
            <person name="Zhong D."/>
            <person name="Zimmer A."/>
            <person name="Zwirko Z."/>
            <person name="Jaffe D.B."/>
            <person name="Alvarez P."/>
            <person name="Brockman W."/>
            <person name="Butler J."/>
            <person name="Chin C."/>
            <person name="Gnerre S."/>
            <person name="Grabherr M."/>
            <person name="Kleber M."/>
            <person name="Mauceli E."/>
            <person name="MacCallum I."/>
        </authorList>
    </citation>
    <scope>NUCLEOTIDE SEQUENCE [LARGE SCALE GENOMIC DNA]</scope>
    <source>
        <strain evidence="11">Tucson 15010-1051.87</strain>
    </source>
</reference>
<dbReference type="OrthoDB" id="8189841at2759"/>
<organism evidence="10 11">
    <name type="scientific">Drosophila virilis</name>
    <name type="common">Fruit fly</name>
    <dbReference type="NCBI Taxonomy" id="7244"/>
    <lineage>
        <taxon>Eukaryota</taxon>
        <taxon>Metazoa</taxon>
        <taxon>Ecdysozoa</taxon>
        <taxon>Arthropoda</taxon>
        <taxon>Hexapoda</taxon>
        <taxon>Insecta</taxon>
        <taxon>Pterygota</taxon>
        <taxon>Neoptera</taxon>
        <taxon>Endopterygota</taxon>
        <taxon>Diptera</taxon>
        <taxon>Brachycera</taxon>
        <taxon>Muscomorpha</taxon>
        <taxon>Ephydroidea</taxon>
        <taxon>Drosophilidae</taxon>
        <taxon>Drosophila</taxon>
    </lineage>
</organism>
<name>B4LNM5_DROVI</name>
<dbReference type="FunCoup" id="B4LNM5">
    <property type="interactions" value="4"/>
</dbReference>
<evidence type="ECO:0000256" key="3">
    <source>
        <dbReference type="ARBA" id="ARBA00022729"/>
    </source>
</evidence>
<evidence type="ECO:0000256" key="5">
    <source>
        <dbReference type="ARBA" id="ARBA00022825"/>
    </source>
</evidence>
<dbReference type="PANTHER" id="PTHR24276">
    <property type="entry name" value="POLYSERASE-RELATED"/>
    <property type="match status" value="1"/>
</dbReference>
<dbReference type="Pfam" id="PF00089">
    <property type="entry name" value="Trypsin"/>
    <property type="match status" value="1"/>
</dbReference>
<feature type="chain" id="PRO_5002813733" description="Peptidase S1 domain-containing protein" evidence="8">
    <location>
        <begin position="21"/>
        <end position="295"/>
    </location>
</feature>
<dbReference type="PROSITE" id="PS00134">
    <property type="entry name" value="TRYPSIN_HIS"/>
    <property type="match status" value="1"/>
</dbReference>
<keyword evidence="11" id="KW-1185">Reference proteome</keyword>
<evidence type="ECO:0000256" key="1">
    <source>
        <dbReference type="ARBA" id="ARBA00007664"/>
    </source>
</evidence>
<evidence type="ECO:0000256" key="2">
    <source>
        <dbReference type="ARBA" id="ARBA00022670"/>
    </source>
</evidence>
<evidence type="ECO:0000259" key="9">
    <source>
        <dbReference type="PROSITE" id="PS50240"/>
    </source>
</evidence>
<evidence type="ECO:0000313" key="10">
    <source>
        <dbReference type="EMBL" id="EDW62205.1"/>
    </source>
</evidence>
<evidence type="ECO:0000256" key="8">
    <source>
        <dbReference type="SAM" id="SignalP"/>
    </source>
</evidence>
<dbReference type="Proteomes" id="UP000008792">
    <property type="component" value="Unassembled WGS sequence"/>
</dbReference>
<dbReference type="PRINTS" id="PR00722">
    <property type="entry name" value="CHYMOTRYPSIN"/>
</dbReference>
<dbReference type="InterPro" id="IPR018114">
    <property type="entry name" value="TRYPSIN_HIS"/>
</dbReference>
<keyword evidence="4 10" id="KW-0378">Hydrolase</keyword>
<feature type="signal peptide" evidence="8">
    <location>
        <begin position="1"/>
        <end position="20"/>
    </location>
</feature>
<gene>
    <name evidence="10" type="primary">Dvir\GJ22460</name>
    <name evidence="10" type="ORF">Dvir_GJ22460</name>
</gene>
<keyword evidence="7" id="KW-1015">Disulfide bond</keyword>
<dbReference type="PhylomeDB" id="B4LNM5"/>
<dbReference type="InterPro" id="IPR050430">
    <property type="entry name" value="Peptidase_S1"/>
</dbReference>
<keyword evidence="3 8" id="KW-0732">Signal</keyword>
<dbReference type="CDD" id="cd00190">
    <property type="entry name" value="Tryp_SPc"/>
    <property type="match status" value="1"/>
</dbReference>
<dbReference type="InterPro" id="IPR001254">
    <property type="entry name" value="Trypsin_dom"/>
</dbReference>
<dbReference type="PROSITE" id="PS50240">
    <property type="entry name" value="TRYPSIN_DOM"/>
    <property type="match status" value="1"/>
</dbReference>
<evidence type="ECO:0000256" key="6">
    <source>
        <dbReference type="ARBA" id="ARBA00023145"/>
    </source>
</evidence>